<dbReference type="Gramene" id="ERN14435">
    <property type="protein sequence ID" value="ERN14435"/>
    <property type="gene ID" value="AMTR_s00302p00017540"/>
</dbReference>
<dbReference type="AlphaFoldDB" id="U5CWV5"/>
<evidence type="ECO:0000313" key="2">
    <source>
        <dbReference type="Proteomes" id="UP000017836"/>
    </source>
</evidence>
<accession>U5CWV5</accession>
<sequence length="72" mass="8125">MQTENPSNAIVDPQQVQTMVAMDGSIEEALMIPPLNVFSAENLELISFKDDKFSHLMVMNMRILKVSLGTWE</sequence>
<gene>
    <name evidence="1" type="ORF">AMTR_s00302p00017540</name>
</gene>
<evidence type="ECO:0000313" key="1">
    <source>
        <dbReference type="EMBL" id="ERN14435.1"/>
    </source>
</evidence>
<dbReference type="Proteomes" id="UP000017836">
    <property type="component" value="Unassembled WGS sequence"/>
</dbReference>
<dbReference type="HOGENOM" id="CLU_2725609_0_0_1"/>
<organism evidence="1 2">
    <name type="scientific">Amborella trichopoda</name>
    <dbReference type="NCBI Taxonomy" id="13333"/>
    <lineage>
        <taxon>Eukaryota</taxon>
        <taxon>Viridiplantae</taxon>
        <taxon>Streptophyta</taxon>
        <taxon>Embryophyta</taxon>
        <taxon>Tracheophyta</taxon>
        <taxon>Spermatophyta</taxon>
        <taxon>Magnoliopsida</taxon>
        <taxon>Amborellales</taxon>
        <taxon>Amborellaceae</taxon>
        <taxon>Amborella</taxon>
    </lineage>
</organism>
<proteinExistence type="predicted"/>
<dbReference type="EMBL" id="KI392550">
    <property type="protein sequence ID" value="ERN14435.1"/>
    <property type="molecule type" value="Genomic_DNA"/>
</dbReference>
<protein>
    <submittedName>
        <fullName evidence="1">Uncharacterized protein</fullName>
    </submittedName>
</protein>
<name>U5CWV5_AMBTC</name>
<keyword evidence="2" id="KW-1185">Reference proteome</keyword>
<reference evidence="2" key="1">
    <citation type="journal article" date="2013" name="Science">
        <title>The Amborella genome and the evolution of flowering plants.</title>
        <authorList>
            <consortium name="Amborella Genome Project"/>
        </authorList>
    </citation>
    <scope>NUCLEOTIDE SEQUENCE [LARGE SCALE GENOMIC DNA]</scope>
</reference>